<evidence type="ECO:0000313" key="3">
    <source>
        <dbReference type="EMBL" id="NCS91398.1"/>
    </source>
</evidence>
<gene>
    <name evidence="3" type="ORF">GW779_03145</name>
    <name evidence="2" type="ORF">GW910_03485</name>
</gene>
<dbReference type="InterPro" id="IPR011033">
    <property type="entry name" value="PRC_barrel-like_sf"/>
</dbReference>
<dbReference type="Pfam" id="PF05239">
    <property type="entry name" value="PRC"/>
    <property type="match status" value="1"/>
</dbReference>
<dbReference type="SUPFAM" id="SSF50346">
    <property type="entry name" value="PRC-barrel domain"/>
    <property type="match status" value="1"/>
</dbReference>
<accession>A0A8J8CFR5</accession>
<evidence type="ECO:0000259" key="1">
    <source>
        <dbReference type="Pfam" id="PF05239"/>
    </source>
</evidence>
<organism evidence="3 4">
    <name type="scientific">Candidatus Altarchaeum hamiconexum</name>
    <dbReference type="NCBI Taxonomy" id="1803513"/>
    <lineage>
        <taxon>Archaea</taxon>
        <taxon>Candidatus Altarchaeota</taxon>
        <taxon>Candidatus Altiarchaeia</taxon>
        <taxon>Candidatus Altarchaeales</taxon>
        <taxon>Candidatus Altarchaeaceae</taxon>
        <taxon>Candidatus Altarchaeum</taxon>
    </lineage>
</organism>
<dbReference type="Proteomes" id="UP000738826">
    <property type="component" value="Unassembled WGS sequence"/>
</dbReference>
<dbReference type="PANTHER" id="PTHR38137">
    <property type="entry name" value="PRC-BARREL DOMAIN PROTEIN"/>
    <property type="match status" value="1"/>
</dbReference>
<dbReference type="PANTHER" id="PTHR38137:SF1">
    <property type="entry name" value="PRC-BARREL DOMAIN-CONTAINING PROTEIN"/>
    <property type="match status" value="1"/>
</dbReference>
<comment type="caution">
    <text evidence="3">The sequence shown here is derived from an EMBL/GenBank/DDBJ whole genome shotgun (WGS) entry which is preliminary data.</text>
</comment>
<name>A0A8J8CFR5_9ARCH</name>
<sequence>MALYLSQLYGKEIVTYSGKKIGRVGDVILDTESGRVVKLALQPIGNTAAAPEILKRYSINYEDVLEVGDIIIVQRGPVPVTESQSFKQAGKQA</sequence>
<evidence type="ECO:0000313" key="2">
    <source>
        <dbReference type="EMBL" id="NCN65120.1"/>
    </source>
</evidence>
<dbReference type="Proteomes" id="UP000768163">
    <property type="component" value="Unassembled WGS sequence"/>
</dbReference>
<dbReference type="AlphaFoldDB" id="A0A8J8CFR5"/>
<dbReference type="EMBL" id="JAACQH010000055">
    <property type="protein sequence ID" value="NCS91398.1"/>
    <property type="molecule type" value="Genomic_DNA"/>
</dbReference>
<feature type="domain" description="PRC-barrel" evidence="1">
    <location>
        <begin position="3"/>
        <end position="74"/>
    </location>
</feature>
<proteinExistence type="predicted"/>
<evidence type="ECO:0000313" key="4">
    <source>
        <dbReference type="Proteomes" id="UP000738826"/>
    </source>
</evidence>
<reference evidence="3" key="1">
    <citation type="submission" date="2019-11" db="EMBL/GenBank/DDBJ databases">
        <title>Lipid analysis of CO2-rich subsurface aquifers suggests an autotrophy-based deep biosphere with lysolipids enriched in CPR bacteria.</title>
        <authorList>
            <person name="Probst A.J."/>
            <person name="Elling F.J."/>
            <person name="Castelle C.J."/>
            <person name="Zhu Q."/>
            <person name="Elvert M."/>
            <person name="Birarda G."/>
            <person name="Holman H.-Y."/>
            <person name="Lane K.R."/>
            <person name="Ladd B."/>
            <person name="Ryan M.C."/>
            <person name="Woyke T."/>
            <person name="Hinrichs K.-U."/>
            <person name="Banfield J.F."/>
        </authorList>
    </citation>
    <scope>NUCLEOTIDE SEQUENCE</scope>
    <source>
        <strain evidence="2">CG_2015-01_33_1645</strain>
        <strain evidence="3">CG_2015-04_33_537</strain>
    </source>
</reference>
<dbReference type="Gene3D" id="2.30.30.240">
    <property type="entry name" value="PRC-barrel domain"/>
    <property type="match status" value="1"/>
</dbReference>
<protein>
    <recommendedName>
        <fullName evidence="1">PRC-barrel domain-containing protein</fullName>
    </recommendedName>
</protein>
<dbReference type="EMBL" id="JAACVF010000087">
    <property type="protein sequence ID" value="NCN65120.1"/>
    <property type="molecule type" value="Genomic_DNA"/>
</dbReference>
<dbReference type="InterPro" id="IPR027275">
    <property type="entry name" value="PRC-brl_dom"/>
</dbReference>